<evidence type="ECO:0000313" key="1">
    <source>
        <dbReference type="EMBL" id="KAI7940364.1"/>
    </source>
</evidence>
<reference evidence="1 2" key="3">
    <citation type="journal article" date="2022" name="Microbiol. Spectr.">
        <title>Folding features and dynamics of 3D genome architecture in plant fungal pathogens.</title>
        <authorList>
            <person name="Xia C."/>
        </authorList>
    </citation>
    <scope>NUCLEOTIDE SEQUENCE [LARGE SCALE GENOMIC DNA]</scope>
    <source>
        <strain evidence="1 2">93-210</strain>
    </source>
</reference>
<accession>A0ACC0DY37</accession>
<sequence length="157" mass="17406">MKFPGPAWSPGANANPSETRPKNAHPTSPWIHQTKPKSLELSVSWAEPVLEEVLHSAESSSWMILPDPSSVTSKEPSEKATCSPFSNPSVRPVVCDKRSVSRWPLSNIKMAITTVVTTSTSPHYPQSSMFHPSLAEPAARKPRVEMKCRFSERDRID</sequence>
<reference evidence="2" key="2">
    <citation type="journal article" date="2018" name="Mol. Plant Microbe Interact.">
        <title>Genome sequence resources for the wheat stripe rust pathogen (Puccinia striiformis f. sp. tritici) and the barley stripe rust pathogen (Puccinia striiformis f. sp. hordei).</title>
        <authorList>
            <person name="Xia C."/>
            <person name="Wang M."/>
            <person name="Yin C."/>
            <person name="Cornejo O.E."/>
            <person name="Hulbert S.H."/>
            <person name="Chen X."/>
        </authorList>
    </citation>
    <scope>NUCLEOTIDE SEQUENCE [LARGE SCALE GENOMIC DNA]</scope>
    <source>
        <strain evidence="2">93-210</strain>
    </source>
</reference>
<name>A0ACC0DY37_9BASI</name>
<protein>
    <submittedName>
        <fullName evidence="1">Uncharacterized protein</fullName>
    </submittedName>
</protein>
<comment type="caution">
    <text evidence="1">The sequence shown here is derived from an EMBL/GenBank/DDBJ whole genome shotgun (WGS) entry which is preliminary data.</text>
</comment>
<dbReference type="EMBL" id="CM045878">
    <property type="protein sequence ID" value="KAI7940364.1"/>
    <property type="molecule type" value="Genomic_DNA"/>
</dbReference>
<reference evidence="2" key="1">
    <citation type="journal article" date="2018" name="BMC Genomics">
        <title>Genomic insights into host adaptation between the wheat stripe rust pathogen (Puccinia striiformis f. sp. tritici) and the barley stripe rust pathogen (Puccinia striiformis f. sp. hordei).</title>
        <authorList>
            <person name="Xia C."/>
            <person name="Wang M."/>
            <person name="Yin C."/>
            <person name="Cornejo O.E."/>
            <person name="Hulbert S.H."/>
            <person name="Chen X."/>
        </authorList>
    </citation>
    <scope>NUCLEOTIDE SEQUENCE [LARGE SCALE GENOMIC DNA]</scope>
    <source>
        <strain evidence="2">93-210</strain>
    </source>
</reference>
<evidence type="ECO:0000313" key="2">
    <source>
        <dbReference type="Proteomes" id="UP001060170"/>
    </source>
</evidence>
<organism evidence="1 2">
    <name type="scientific">Puccinia striiformis f. sp. tritici</name>
    <dbReference type="NCBI Taxonomy" id="168172"/>
    <lineage>
        <taxon>Eukaryota</taxon>
        <taxon>Fungi</taxon>
        <taxon>Dikarya</taxon>
        <taxon>Basidiomycota</taxon>
        <taxon>Pucciniomycotina</taxon>
        <taxon>Pucciniomycetes</taxon>
        <taxon>Pucciniales</taxon>
        <taxon>Pucciniaceae</taxon>
        <taxon>Puccinia</taxon>
    </lineage>
</organism>
<keyword evidence="2" id="KW-1185">Reference proteome</keyword>
<gene>
    <name evidence="1" type="ORF">MJO28_014016</name>
</gene>
<proteinExistence type="predicted"/>
<dbReference type="Proteomes" id="UP001060170">
    <property type="component" value="Chromosome 14"/>
</dbReference>